<dbReference type="AlphaFoldDB" id="G3A409"/>
<dbReference type="Pfam" id="PF12128">
    <property type="entry name" value="DUF3584"/>
    <property type="match status" value="1"/>
</dbReference>
<feature type="region of interest" description="Disordered" evidence="2">
    <location>
        <begin position="295"/>
        <end position="315"/>
    </location>
</feature>
<evidence type="ECO:0000313" key="3">
    <source>
        <dbReference type="EMBL" id="CCA88632.1"/>
    </source>
</evidence>
<reference evidence="3" key="2">
    <citation type="submission" date="2011-04" db="EMBL/GenBank/DDBJ databases">
        <authorList>
            <person name="Genoscope - CEA"/>
        </authorList>
    </citation>
    <scope>NUCLEOTIDE SEQUENCE</scope>
    <source>
        <strain evidence="3">R24</strain>
    </source>
</reference>
<gene>
    <name evidence="3" type="ORF">RALSY_30383</name>
</gene>
<dbReference type="RefSeq" id="WP_197331719.1">
    <property type="nucleotide sequence ID" value="NZ_CP115944.1"/>
</dbReference>
<feature type="coiled-coil region" evidence="1">
    <location>
        <begin position="906"/>
        <end position="933"/>
    </location>
</feature>
<accession>G3A409</accession>
<dbReference type="SUPFAM" id="SSF52540">
    <property type="entry name" value="P-loop containing nucleoside triphosphate hydrolases"/>
    <property type="match status" value="1"/>
</dbReference>
<feature type="coiled-coil region" evidence="1">
    <location>
        <begin position="420"/>
        <end position="454"/>
    </location>
</feature>
<reference evidence="3" key="1">
    <citation type="journal article" date="2011" name="PLoS ONE">
        <title>Ralstonia syzygii, the Blood Disease Bacterium and some Asian R. solanacearum strains form a single genomic species despite divergent lifestyles.</title>
        <authorList>
            <person name="Remenant B."/>
            <person name="de Cambiaire J.C."/>
            <person name="Cellier G."/>
            <person name="Jacobs J.M."/>
            <person name="Mangenot S."/>
            <person name="Barbe V."/>
            <person name="Lajus A."/>
            <person name="Vallenet D."/>
            <person name="Medigue C."/>
            <person name="Fegan M."/>
            <person name="Allen C."/>
            <person name="Prior P."/>
        </authorList>
    </citation>
    <scope>NUCLEOTIDE SEQUENCE</scope>
    <source>
        <strain evidence="3">R24</strain>
    </source>
</reference>
<name>G3A409_9RALS</name>
<dbReference type="InterPro" id="IPR021979">
    <property type="entry name" value="DUF3584"/>
</dbReference>
<feature type="coiled-coil region" evidence="1">
    <location>
        <begin position="667"/>
        <end position="745"/>
    </location>
</feature>
<evidence type="ECO:0000256" key="2">
    <source>
        <dbReference type="SAM" id="MobiDB-lite"/>
    </source>
</evidence>
<evidence type="ECO:0000256" key="1">
    <source>
        <dbReference type="SAM" id="Coils"/>
    </source>
</evidence>
<sequence length="1229" mass="140167">MSIQANLQGDPLGSRFALQRVILIDSYTEGRITELPLAGGTAITGRNGRGKTSLLRLIPAFYGERPDRIVKPVSNQKNFARYYLPRSTSYIVYEYRRDDIVCCAILCSDQSGDGVEYRFARSAYQREWFVHDDETTLVASSNLLERLKLRGVICTRKMPLDQYRAIIQGKRAHGSDLKQHRRDILEYAFCPSSHPLPHIERIVFGMFMRKTNFADLQRMIVATVTDAGGQISLGAERKKIENWPESFESYTTVMAEAYRMEAVQKTYGAVLAAEQELRNIHARFLSFDRSLEDDQAKKRREHETAKEDLEKAEQEHSAVRRTILEKIDQTERSLNSISTKLDQLTQRYSFYEDQGVEAKAALLDREEEIARAKQHLESRKVALLSAQTNIEDEYRKILDSLRLEHAERLPEFERQRSEARAAHQARIDALAVEFDQQEREVKQASASVEKEVQEAVSLASEEVGKAKAQLSNPQPDMALVETAEQQEAKVDDARARHQEAIEQESEARKAHEAARNAFAHAENALRALQTEARKLDLTLKSLLTQASPDESSVLYVLRSQRPEWTQDIAKVLRDDILHRTDLSPIIGAIQDSVYGLQLNLELLDAPLVADESALQCEIEATRDALQKHKDRVSQQEVILAQRSVERAATDDIAGRKSAETAIAKSALSSAEQQLKMARADVQRSRDAAKEKARHAYDEAVRQLEEANKHLLQHRGRLEQDVASLRERQQQRRDESQRALEQLLADIYGKEAAATKRFEDASSQVNTERTTKLQEHDVDTSALTELEQQIHTAAEEMKTIHQSRNLILEWRLWLSGEWSQKPNHEDALMQAQKAKLTQEEDRVACVKAWHEDKSRRSRVISDLAQKLAELDAQRGRVANHRKALEPYPIDSNAVLNHDAAWTLIVLVGQTTDQLRALKIQEERLRQEIDALKRVFIASRNSPADQYYETQRQMIGPDRAERPREWVPAFKAWFSSEHEHYRNLLRVDARTIAEAVGDFRDRMDTFHRKIQQFNRELQENLNSNQGFESIGSLSVEIVSSIRELEYWSTIEKVADSRREWMAGDLADLPPPDFASALRELLNHWQLKEGILAELTSLVRIQGEVVENGNRRPFKKAEDLETISSNGLSYIVMVLIFVGFINRVRGKAPVNVVWALDEIKDLDIGNVELLMDILTKNNITLVSACPDPDPDVLALFQNRRSIRADRCIYDPSAVICTGTQLIAEETVEVDDV</sequence>
<protein>
    <recommendedName>
        <fullName evidence="4">ATP-binding protein</fullName>
    </recommendedName>
</protein>
<organism evidence="3">
    <name type="scientific">Ralstonia syzygii R24</name>
    <dbReference type="NCBI Taxonomy" id="907261"/>
    <lineage>
        <taxon>Bacteria</taxon>
        <taxon>Pseudomonadati</taxon>
        <taxon>Pseudomonadota</taxon>
        <taxon>Betaproteobacteria</taxon>
        <taxon>Burkholderiales</taxon>
        <taxon>Burkholderiaceae</taxon>
        <taxon>Ralstonia</taxon>
        <taxon>Ralstonia solanacearum species complex</taxon>
    </lineage>
</organism>
<keyword evidence="1" id="KW-0175">Coiled coil</keyword>
<dbReference type="InterPro" id="IPR027417">
    <property type="entry name" value="P-loop_NTPase"/>
</dbReference>
<dbReference type="EMBL" id="FR854088">
    <property type="protein sequence ID" value="CCA88632.1"/>
    <property type="molecule type" value="Genomic_DNA"/>
</dbReference>
<feature type="coiled-coil region" evidence="1">
    <location>
        <begin position="483"/>
        <end position="545"/>
    </location>
</feature>
<evidence type="ECO:0008006" key="4">
    <source>
        <dbReference type="Google" id="ProtNLM"/>
    </source>
</evidence>
<proteinExistence type="predicted"/>